<dbReference type="AlphaFoldDB" id="C9Y8B1"/>
<dbReference type="Pfam" id="PF00534">
    <property type="entry name" value="Glycos_transf_1"/>
    <property type="match status" value="1"/>
</dbReference>
<dbReference type="PANTHER" id="PTHR46401">
    <property type="entry name" value="GLYCOSYLTRANSFERASE WBBK-RELATED"/>
    <property type="match status" value="1"/>
</dbReference>
<organism evidence="3">
    <name type="scientific">Curvibacter symbiont subsp. Hydra magnipapillata</name>
    <dbReference type="NCBI Taxonomy" id="667019"/>
    <lineage>
        <taxon>Bacteria</taxon>
        <taxon>Pseudomonadati</taxon>
        <taxon>Pseudomonadota</taxon>
        <taxon>Betaproteobacteria</taxon>
        <taxon>Burkholderiales</taxon>
        <taxon>Comamonadaceae</taxon>
        <taxon>Curvibacter</taxon>
    </lineage>
</organism>
<dbReference type="Gene3D" id="3.40.50.2000">
    <property type="entry name" value="Glycogen Phosphorylase B"/>
    <property type="match status" value="2"/>
</dbReference>
<dbReference type="PANTHER" id="PTHR46401:SF2">
    <property type="entry name" value="GLYCOSYLTRANSFERASE WBBK-RELATED"/>
    <property type="match status" value="1"/>
</dbReference>
<dbReference type="EMBL" id="FN543104">
    <property type="protein sequence ID" value="CBA27705.1"/>
    <property type="molecule type" value="Genomic_DNA"/>
</dbReference>
<proteinExistence type="predicted"/>
<dbReference type="CAZy" id="GT4">
    <property type="family name" value="Glycosyltransferase Family 4"/>
</dbReference>
<evidence type="ECO:0000259" key="2">
    <source>
        <dbReference type="Pfam" id="PF00534"/>
    </source>
</evidence>
<sequence length="361" mass="39426">MNKKVLINGRFLGRKVTGVDRFAIEVLRALDELYETADVAISDIEIEVLAPVGVNELAGLRHIPIRQVGSLSGQAWEQFSLLKEAGDVLLVNLCNTAPLLHRKQLAVIHDAATARAPSSYSKTFRLWYSLLIPCLYTRAKSVCTVSQFSRDDLATLYGVRNDVMVLPEGTDHMDRTNADVRVLEKVGLTQRPYVLAVSSLAPHKNFETVVRAVALMGEIDFDVVIAGGLNPAIFAKAGNTLPSSVKYAGYVTDAELKALYEHASCFIFPSIYEGYGLPPTEAMASGCAVIASNAAAIPETCGEAALYFDPKSPADLARVLQVFMAQPQLQEKMRSLGRAKAKTMRWRNTAIGLLNEIKRIA</sequence>
<protein>
    <recommendedName>
        <fullName evidence="2">Glycosyl transferase family 1 domain-containing protein</fullName>
    </recommendedName>
</protein>
<gene>
    <name evidence="3" type="ORF">Csp_A03620</name>
</gene>
<dbReference type="GO" id="GO:0009103">
    <property type="term" value="P:lipopolysaccharide biosynthetic process"/>
    <property type="evidence" value="ECO:0007669"/>
    <property type="project" value="TreeGrafter"/>
</dbReference>
<evidence type="ECO:0000313" key="3">
    <source>
        <dbReference type="EMBL" id="CBA27705.1"/>
    </source>
</evidence>
<dbReference type="SUPFAM" id="SSF53756">
    <property type="entry name" value="UDP-Glycosyltransferase/glycogen phosphorylase"/>
    <property type="match status" value="1"/>
</dbReference>
<name>C9Y8B1_CURXX</name>
<dbReference type="CDD" id="cd03809">
    <property type="entry name" value="GT4_MtfB-like"/>
    <property type="match status" value="1"/>
</dbReference>
<accession>C9Y8B1</accession>
<keyword evidence="1" id="KW-0808">Transferase</keyword>
<dbReference type="InterPro" id="IPR001296">
    <property type="entry name" value="Glyco_trans_1"/>
</dbReference>
<reference evidence="3" key="1">
    <citation type="journal article" date="2010" name="Nature">
        <title>The dynamic genome of Hydra.</title>
        <authorList>
            <person name="Chapman J.A."/>
            <person name="Kirkness E.F."/>
            <person name="Simakov O."/>
            <person name="Hampson S.E."/>
            <person name="Mitros T."/>
            <person name="Weinmaier T."/>
            <person name="Rattei T."/>
            <person name="Balasubramanian P.G."/>
            <person name="Borman J."/>
            <person name="Busam D."/>
            <person name="Disbennett K."/>
            <person name="Pfannkoch C."/>
            <person name="Sumin N."/>
            <person name="Sutton G."/>
            <person name="Viswanathan L."/>
            <person name="Walenz B."/>
            <person name="Goodstein D.M."/>
            <person name="Hellsten U."/>
            <person name="Kawashima T."/>
            <person name="Prochnik S.E."/>
            <person name="Putnam N.H."/>
            <person name="Shu S."/>
            <person name="Blumberg B."/>
            <person name="Dana C.E."/>
            <person name="Gee L."/>
            <person name="Kibler D.F."/>
            <person name="Law L."/>
            <person name="Lindgens D."/>
            <person name="Martinez D.E."/>
            <person name="Peng J."/>
            <person name="Wigge P.A."/>
            <person name="Bertulat B."/>
            <person name="Guder C."/>
            <person name="Nakamura Y."/>
            <person name="Ozbek S."/>
            <person name="Watanabe H."/>
            <person name="Khalturin K."/>
            <person name="Hemmrich G."/>
            <person name="Franke A."/>
            <person name="Augustin R."/>
            <person name="Fraune S."/>
            <person name="Hayakawa E."/>
            <person name="Hayakawa S."/>
            <person name="Hirose M."/>
            <person name="Hwang J."/>
            <person name="Ikeo K."/>
            <person name="Nishimiya-Fujisawa C."/>
            <person name="Ogura A."/>
            <person name="Takahashi T."/>
            <person name="Steinmetz P.R."/>
            <person name="Zhang X."/>
            <person name="Aufschnaiter R."/>
            <person name="Eder M.K."/>
            <person name="Gorny A.K."/>
            <person name="Salvenmoser W."/>
            <person name="Heimberg A.M."/>
            <person name="Wheeler B.M."/>
            <person name="Peterson K.J."/>
            <person name="Boettger A."/>
            <person name="Tischler P."/>
            <person name="Wolf A."/>
            <person name="Gojobori T."/>
            <person name="Remington K.A."/>
            <person name="Strausberg R.L."/>
            <person name="Venter J."/>
            <person name="Technau U."/>
            <person name="Hobmayer B."/>
            <person name="Bosch T.C."/>
            <person name="Holstein T.W."/>
            <person name="Fujisawa T."/>
            <person name="Bode H.R."/>
            <person name="David C.N."/>
            <person name="Rokhsar D.S."/>
            <person name="Steele R.E."/>
        </authorList>
    </citation>
    <scope>NUCLEOTIDE SEQUENCE</scope>
</reference>
<feature type="domain" description="Glycosyl transferase family 1" evidence="2">
    <location>
        <begin position="189"/>
        <end position="338"/>
    </location>
</feature>
<evidence type="ECO:0000256" key="1">
    <source>
        <dbReference type="ARBA" id="ARBA00022679"/>
    </source>
</evidence>
<dbReference type="GO" id="GO:0016757">
    <property type="term" value="F:glycosyltransferase activity"/>
    <property type="evidence" value="ECO:0007669"/>
    <property type="project" value="InterPro"/>
</dbReference>